<proteinExistence type="predicted"/>
<dbReference type="AlphaFoldDB" id="A0A917NC13"/>
<reference evidence="2" key="1">
    <citation type="journal article" date="2014" name="Int. J. Syst. Evol. Microbiol.">
        <title>Complete genome sequence of Corynebacterium casei LMG S-19264T (=DSM 44701T), isolated from a smear-ripened cheese.</title>
        <authorList>
            <consortium name="US DOE Joint Genome Institute (JGI-PGF)"/>
            <person name="Walter F."/>
            <person name="Albersmeier A."/>
            <person name="Kalinowski J."/>
            <person name="Ruckert C."/>
        </authorList>
    </citation>
    <scope>NUCLEOTIDE SEQUENCE</scope>
    <source>
        <strain evidence="2">JCM 13919</strain>
    </source>
</reference>
<protein>
    <submittedName>
        <fullName evidence="2">Uncharacterized protein</fullName>
    </submittedName>
</protein>
<dbReference type="EMBL" id="BMOB01000003">
    <property type="protein sequence ID" value="GGI82353.1"/>
    <property type="molecule type" value="Genomic_DNA"/>
</dbReference>
<name>A0A917NC13_9GAMM</name>
<evidence type="ECO:0000313" key="3">
    <source>
        <dbReference type="Proteomes" id="UP000630149"/>
    </source>
</evidence>
<dbReference type="Proteomes" id="UP000630149">
    <property type="component" value="Unassembled WGS sequence"/>
</dbReference>
<evidence type="ECO:0000313" key="2">
    <source>
        <dbReference type="EMBL" id="GGI82353.1"/>
    </source>
</evidence>
<accession>A0A917NC13</accession>
<gene>
    <name evidence="2" type="ORF">GCM10007966_08640</name>
</gene>
<feature type="region of interest" description="Disordered" evidence="1">
    <location>
        <begin position="73"/>
        <end position="100"/>
    </location>
</feature>
<keyword evidence="3" id="KW-1185">Reference proteome</keyword>
<feature type="compositionally biased region" description="Polar residues" evidence="1">
    <location>
        <begin position="264"/>
        <end position="291"/>
    </location>
</feature>
<sequence>MKKKIGWPGRIGRFFGAIGTGILTALAFTFETAMAAVNIEMFNPEGVSYELTKAARDQTKQWWNEMKTGYKNVPEENPIDKPNLTAASATPPSKTTEDSVSLVTGVTAAAAATSKKTKPQSEEVTKPSAPLAVGETAAVVGATTAMTKPKGASNTDIVEVSKAGSQNELKTISDHYHTFMRSTVGKGSPSYNAPPIINNNTSIQLSFPTKDSKKVFLHALASEGKKFIAKDLKSSAVYYSDGKTLHSFKNEDEFQKHLLAKPLASNTQTTKAETPTTSPPVEQANRTLGMK</sequence>
<organism evidence="2 3">
    <name type="scientific">Legionella impletisoli</name>
    <dbReference type="NCBI Taxonomy" id="343510"/>
    <lineage>
        <taxon>Bacteria</taxon>
        <taxon>Pseudomonadati</taxon>
        <taxon>Pseudomonadota</taxon>
        <taxon>Gammaproteobacteria</taxon>
        <taxon>Legionellales</taxon>
        <taxon>Legionellaceae</taxon>
        <taxon>Legionella</taxon>
    </lineage>
</organism>
<reference evidence="2" key="2">
    <citation type="submission" date="2020-09" db="EMBL/GenBank/DDBJ databases">
        <authorList>
            <person name="Sun Q."/>
            <person name="Ohkuma M."/>
        </authorList>
    </citation>
    <scope>NUCLEOTIDE SEQUENCE</scope>
    <source>
        <strain evidence="2">JCM 13919</strain>
    </source>
</reference>
<feature type="region of interest" description="Disordered" evidence="1">
    <location>
        <begin position="261"/>
        <end position="291"/>
    </location>
</feature>
<comment type="caution">
    <text evidence="2">The sequence shown here is derived from an EMBL/GenBank/DDBJ whole genome shotgun (WGS) entry which is preliminary data.</text>
</comment>
<evidence type="ECO:0000256" key="1">
    <source>
        <dbReference type="SAM" id="MobiDB-lite"/>
    </source>
</evidence>
<dbReference type="RefSeq" id="WP_131776201.1">
    <property type="nucleotide sequence ID" value="NZ_BMOB01000003.1"/>
</dbReference>
<feature type="compositionally biased region" description="Low complexity" evidence="1">
    <location>
        <begin position="85"/>
        <end position="100"/>
    </location>
</feature>